<dbReference type="EMBL" id="SLWB01000004">
    <property type="protein sequence ID" value="TCN70128.1"/>
    <property type="molecule type" value="Genomic_DNA"/>
</dbReference>
<comment type="caution">
    <text evidence="2">The sequence shown here is derived from an EMBL/GenBank/DDBJ whole genome shotgun (WGS) entry which is preliminary data.</text>
</comment>
<accession>A0A4R2ELZ9</accession>
<keyword evidence="3" id="KW-1185">Reference proteome</keyword>
<dbReference type="InterPro" id="IPR023875">
    <property type="entry name" value="DNA_repair_put"/>
</dbReference>
<evidence type="ECO:0000313" key="2">
    <source>
        <dbReference type="EMBL" id="TCN70128.1"/>
    </source>
</evidence>
<protein>
    <submittedName>
        <fullName evidence="2">Putative DNA metabolism protein</fullName>
    </submittedName>
</protein>
<dbReference type="OrthoDB" id="5290748at2"/>
<dbReference type="AlphaFoldDB" id="A0A4R2ELZ9"/>
<dbReference type="InterPro" id="IPR025404">
    <property type="entry name" value="DUF4130"/>
</dbReference>
<feature type="domain" description="DUF4130" evidence="1">
    <location>
        <begin position="94"/>
        <end position="259"/>
    </location>
</feature>
<evidence type="ECO:0000313" key="3">
    <source>
        <dbReference type="Proteomes" id="UP000294830"/>
    </source>
</evidence>
<reference evidence="2 3" key="1">
    <citation type="submission" date="2019-03" db="EMBL/GenBank/DDBJ databases">
        <title>Genomic Encyclopedia of Archaeal and Bacterial Type Strains, Phase II (KMG-II): from individual species to whole genera.</title>
        <authorList>
            <person name="Goeker M."/>
        </authorList>
    </citation>
    <scope>NUCLEOTIDE SEQUENCE [LARGE SCALE GENOMIC DNA]</scope>
    <source>
        <strain evidence="2 3">RL-C</strain>
    </source>
</reference>
<organism evidence="2 3">
    <name type="scientific">Acetobacteroides hydrogenigenes</name>
    <dbReference type="NCBI Taxonomy" id="979970"/>
    <lineage>
        <taxon>Bacteria</taxon>
        <taxon>Pseudomonadati</taxon>
        <taxon>Bacteroidota</taxon>
        <taxon>Bacteroidia</taxon>
        <taxon>Bacteroidales</taxon>
        <taxon>Rikenellaceae</taxon>
        <taxon>Acetobacteroides</taxon>
    </lineage>
</organism>
<dbReference type="Pfam" id="PF13566">
    <property type="entry name" value="DUF4130"/>
    <property type="match status" value="1"/>
</dbReference>
<sequence length="261" mass="30641">MHPAVPYKSSVAIVYDGTFEGLLSAVFDIYEQKLLPTTITTDTQSMLFGQQITLVKDEYKSERVFNGICKYGGMATCDMLYHAFMSNVPMAEIDIFRYLQLLFKLKRDVSGMMGEGYILRVRQMQRKVTREAHRMLMFIRFEQSKDGTYFAPIAPQYDVLKIIVSHFKNRFNDQAWVIYDTARNYGAHFDGKDVALITIEEPTFNIENGRLSSSMVAECEAEYQHLWQVFFKEIAIKERKNLKLQQNFMPKRFWKYLTEKR</sequence>
<proteinExistence type="predicted"/>
<evidence type="ECO:0000259" key="1">
    <source>
        <dbReference type="Pfam" id="PF13566"/>
    </source>
</evidence>
<dbReference type="RefSeq" id="WP_131838687.1">
    <property type="nucleotide sequence ID" value="NZ_SLWB01000004.1"/>
</dbReference>
<gene>
    <name evidence="2" type="ORF">CLV25_10483</name>
</gene>
<dbReference type="NCBIfam" id="TIGR03915">
    <property type="entry name" value="SAM_7_link_chp"/>
    <property type="match status" value="1"/>
</dbReference>
<dbReference type="Proteomes" id="UP000294830">
    <property type="component" value="Unassembled WGS sequence"/>
</dbReference>
<name>A0A4R2ELZ9_9BACT</name>